<dbReference type="EMBL" id="CP048113">
    <property type="protein sequence ID" value="QHS58451.1"/>
    <property type="molecule type" value="Genomic_DNA"/>
</dbReference>
<reference evidence="2 3" key="1">
    <citation type="submission" date="2020-01" db="EMBL/GenBank/DDBJ databases">
        <title>Complete genome sequence of Chitinophaga sp. H33E-04 isolated from quinoa roots.</title>
        <authorList>
            <person name="Weon H.-Y."/>
            <person name="Lee S.A."/>
        </authorList>
    </citation>
    <scope>NUCLEOTIDE SEQUENCE [LARGE SCALE GENOMIC DNA]</scope>
    <source>
        <strain evidence="2 3">H33E-04</strain>
    </source>
</reference>
<dbReference type="AlphaFoldDB" id="A0A6B9ZAD0"/>
<gene>
    <name evidence="2" type="ORF">GWR21_02220</name>
</gene>
<proteinExistence type="predicted"/>
<organism evidence="2 3">
    <name type="scientific">Chitinophaga agri</name>
    <dbReference type="NCBI Taxonomy" id="2703787"/>
    <lineage>
        <taxon>Bacteria</taxon>
        <taxon>Pseudomonadati</taxon>
        <taxon>Bacteroidota</taxon>
        <taxon>Chitinophagia</taxon>
        <taxon>Chitinophagales</taxon>
        <taxon>Chitinophagaceae</taxon>
        <taxon>Chitinophaga</taxon>
    </lineage>
</organism>
<keyword evidence="3" id="KW-1185">Reference proteome</keyword>
<keyword evidence="1" id="KW-1133">Transmembrane helix</keyword>
<dbReference type="RefSeq" id="WP_162330154.1">
    <property type="nucleotide sequence ID" value="NZ_CP048113.1"/>
</dbReference>
<name>A0A6B9ZAD0_9BACT</name>
<accession>A0A6B9ZAD0</accession>
<keyword evidence="1" id="KW-0472">Membrane</keyword>
<evidence type="ECO:0000313" key="3">
    <source>
        <dbReference type="Proteomes" id="UP000476411"/>
    </source>
</evidence>
<dbReference type="KEGG" id="chih:GWR21_02220"/>
<dbReference type="Proteomes" id="UP000476411">
    <property type="component" value="Chromosome"/>
</dbReference>
<sequence length="148" mass="16580">MEGFKYVMATLGSFIVVVFLLALLFIPGQDDLTTHNIIEINSPVDGGKAFIHFKNWGISADHQRVFISGKKNEKFVPDESADYIYNGLDAVYYKQRKDTLFIYCAIVSAVPVHYSGGITVVQTGLGDAEMMDLYKDNNYLKKGLRVSQ</sequence>
<keyword evidence="1" id="KW-0812">Transmembrane</keyword>
<feature type="transmembrane region" description="Helical" evidence="1">
    <location>
        <begin position="6"/>
        <end position="26"/>
    </location>
</feature>
<evidence type="ECO:0000256" key="1">
    <source>
        <dbReference type="SAM" id="Phobius"/>
    </source>
</evidence>
<evidence type="ECO:0000313" key="2">
    <source>
        <dbReference type="EMBL" id="QHS58451.1"/>
    </source>
</evidence>
<protein>
    <submittedName>
        <fullName evidence="2">Uncharacterized protein</fullName>
    </submittedName>
</protein>